<gene>
    <name evidence="1" type="primary">A03g500280.1_BraROA</name>
    <name evidence="1" type="ORF">IGI04_008918</name>
</gene>
<evidence type="ECO:0000313" key="2">
    <source>
        <dbReference type="Proteomes" id="UP000823674"/>
    </source>
</evidence>
<name>A0ABQ7MVS8_BRACM</name>
<sequence>MRSVCYCRCCKEVRLEALVGMVAPIFLAVVQEGAATDKAVTTNFFMLWQRANVICDYRPELQGYWIIVS</sequence>
<accession>A0ABQ7MVS8</accession>
<dbReference type="Proteomes" id="UP000823674">
    <property type="component" value="Chromosome A03"/>
</dbReference>
<proteinExistence type="predicted"/>
<reference evidence="1 2" key="1">
    <citation type="submission" date="2021-03" db="EMBL/GenBank/DDBJ databases">
        <authorList>
            <person name="King G.J."/>
            <person name="Bancroft I."/>
            <person name="Baten A."/>
            <person name="Bloomfield J."/>
            <person name="Borpatragohain P."/>
            <person name="He Z."/>
            <person name="Irish N."/>
            <person name="Irwin J."/>
            <person name="Liu K."/>
            <person name="Mauleon R.P."/>
            <person name="Moore J."/>
            <person name="Morris R."/>
            <person name="Ostergaard L."/>
            <person name="Wang B."/>
            <person name="Wells R."/>
        </authorList>
    </citation>
    <scope>NUCLEOTIDE SEQUENCE [LARGE SCALE GENOMIC DNA]</scope>
    <source>
        <strain evidence="1">R-o-18</strain>
        <tissue evidence="1">Leaf</tissue>
    </source>
</reference>
<protein>
    <submittedName>
        <fullName evidence="1">Uncharacterized protein</fullName>
    </submittedName>
</protein>
<evidence type="ECO:0000313" key="1">
    <source>
        <dbReference type="EMBL" id="KAG5402799.1"/>
    </source>
</evidence>
<keyword evidence="2" id="KW-1185">Reference proteome</keyword>
<dbReference type="EMBL" id="JADBGQ010000003">
    <property type="protein sequence ID" value="KAG5402799.1"/>
    <property type="molecule type" value="Genomic_DNA"/>
</dbReference>
<comment type="caution">
    <text evidence="1">The sequence shown here is derived from an EMBL/GenBank/DDBJ whole genome shotgun (WGS) entry which is preliminary data.</text>
</comment>
<organism evidence="1 2">
    <name type="scientific">Brassica rapa subsp. trilocularis</name>
    <dbReference type="NCBI Taxonomy" id="1813537"/>
    <lineage>
        <taxon>Eukaryota</taxon>
        <taxon>Viridiplantae</taxon>
        <taxon>Streptophyta</taxon>
        <taxon>Embryophyta</taxon>
        <taxon>Tracheophyta</taxon>
        <taxon>Spermatophyta</taxon>
        <taxon>Magnoliopsida</taxon>
        <taxon>eudicotyledons</taxon>
        <taxon>Gunneridae</taxon>
        <taxon>Pentapetalae</taxon>
        <taxon>rosids</taxon>
        <taxon>malvids</taxon>
        <taxon>Brassicales</taxon>
        <taxon>Brassicaceae</taxon>
        <taxon>Brassiceae</taxon>
        <taxon>Brassica</taxon>
    </lineage>
</organism>